<comment type="caution">
    <text evidence="1">The sequence shown here is derived from an EMBL/GenBank/DDBJ whole genome shotgun (WGS) entry which is preliminary data.</text>
</comment>
<evidence type="ECO:0000313" key="2">
    <source>
        <dbReference type="Proteomes" id="UP000031552"/>
    </source>
</evidence>
<dbReference type="GO" id="GO:0042601">
    <property type="term" value="C:endospore-forming forespore"/>
    <property type="evidence" value="ECO:0007669"/>
    <property type="project" value="TreeGrafter"/>
</dbReference>
<keyword evidence="2" id="KW-1185">Reference proteome</keyword>
<name>A0A090E3I9_9BACT</name>
<dbReference type="GO" id="GO:0009116">
    <property type="term" value="P:nucleoside metabolic process"/>
    <property type="evidence" value="ECO:0007669"/>
    <property type="project" value="InterPro"/>
</dbReference>
<dbReference type="GO" id="GO:1904047">
    <property type="term" value="F:S-adenosyl-L-methionine binding"/>
    <property type="evidence" value="ECO:0007669"/>
    <property type="project" value="TreeGrafter"/>
</dbReference>
<sequence>MLCIHTAFQSEANPFIKKWRLKKQENHPFPIYTKDEIVLGISGPGKLKTACLITYMGAIYKPLSFLNFGIAGHPTLSLGETVFGGKITDASSKKTFYPVPIIPHKIKVVEITTVEKPEENYLKDTCYDMEAFGFFHAAQLFTTAEFIHSLKVISDNKDASFKHITPSFAEELMDSSKENHICYAESLLAKCKEYQGQITVGNCFMPENFSFTVSEKLQMNELLRRYQVLSKSPLDAAFFEDCTTAKETLNKLRNKLQSLPISFL</sequence>
<dbReference type="PANTHER" id="PTHR37822:SF2">
    <property type="entry name" value="SPORE PHOTOPRODUCT LYASE"/>
    <property type="match status" value="1"/>
</dbReference>
<dbReference type="Gene3D" id="3.40.50.1580">
    <property type="entry name" value="Nucleoside phosphorylase domain"/>
    <property type="match status" value="1"/>
</dbReference>
<dbReference type="OrthoDB" id="21362at2"/>
<dbReference type="GO" id="GO:0051539">
    <property type="term" value="F:4 iron, 4 sulfur cluster binding"/>
    <property type="evidence" value="ECO:0007669"/>
    <property type="project" value="TreeGrafter"/>
</dbReference>
<dbReference type="Proteomes" id="UP000031552">
    <property type="component" value="Unassembled WGS sequence"/>
</dbReference>
<accession>A0A090E3I9</accession>
<evidence type="ECO:0008006" key="3">
    <source>
        <dbReference type="Google" id="ProtNLM"/>
    </source>
</evidence>
<dbReference type="AlphaFoldDB" id="A0A090E3I9"/>
<evidence type="ECO:0000313" key="1">
    <source>
        <dbReference type="EMBL" id="CDR35139.1"/>
    </source>
</evidence>
<organism evidence="1 2">
    <name type="scientific">Candidatus Criblamydia sequanensis CRIB-18</name>
    <dbReference type="NCBI Taxonomy" id="1437425"/>
    <lineage>
        <taxon>Bacteria</taxon>
        <taxon>Pseudomonadati</taxon>
        <taxon>Chlamydiota</taxon>
        <taxon>Chlamydiia</taxon>
        <taxon>Parachlamydiales</taxon>
        <taxon>Candidatus Criblamydiaceae</taxon>
        <taxon>Candidatus Criblamydia</taxon>
    </lineage>
</organism>
<dbReference type="InterPro" id="IPR035994">
    <property type="entry name" value="Nucleoside_phosphorylase_sf"/>
</dbReference>
<dbReference type="GO" id="GO:0003913">
    <property type="term" value="F:DNA photolyase activity"/>
    <property type="evidence" value="ECO:0007669"/>
    <property type="project" value="TreeGrafter"/>
</dbReference>
<reference evidence="1" key="1">
    <citation type="submission" date="2013-12" db="EMBL/GenBank/DDBJ databases">
        <authorList>
            <person name="Linke B."/>
        </authorList>
    </citation>
    <scope>NUCLEOTIDE SEQUENCE [LARGE SCALE GENOMIC DNA]</scope>
    <source>
        <strain evidence="1">CRIB-18</strain>
    </source>
</reference>
<dbReference type="STRING" id="1437425.CSEC_2333"/>
<dbReference type="EMBL" id="CCEJ010000013">
    <property type="protein sequence ID" value="CDR35139.1"/>
    <property type="molecule type" value="Genomic_DNA"/>
</dbReference>
<reference evidence="1" key="2">
    <citation type="submission" date="2014-09" db="EMBL/GenBank/DDBJ databases">
        <title>Criblamydia sequanensis harbors a mega-plasmid encoding arsenite resistance.</title>
        <authorList>
            <person name="Bertelli C."/>
            <person name="Goesmann A."/>
            <person name="Greub G."/>
        </authorList>
    </citation>
    <scope>NUCLEOTIDE SEQUENCE [LARGE SCALE GENOMIC DNA]</scope>
    <source>
        <strain evidence="1">CRIB-18</strain>
    </source>
</reference>
<dbReference type="eggNOG" id="COG0775">
    <property type="taxonomic scope" value="Bacteria"/>
</dbReference>
<gene>
    <name evidence="1" type="ORF">CSEC_2333</name>
</gene>
<dbReference type="PANTHER" id="PTHR37822">
    <property type="entry name" value="SPORE PHOTOPRODUCT LYASE-RELATED"/>
    <property type="match status" value="1"/>
</dbReference>
<dbReference type="SUPFAM" id="SSF53167">
    <property type="entry name" value="Purine and uridine phosphorylases"/>
    <property type="match status" value="1"/>
</dbReference>
<proteinExistence type="predicted"/>
<dbReference type="InterPro" id="IPR049539">
    <property type="entry name" value="SPL"/>
</dbReference>
<protein>
    <recommendedName>
        <fullName evidence="3">Nucleoside phosphorylase domain-containing protein</fullName>
    </recommendedName>
</protein>
<dbReference type="RefSeq" id="WP_041018686.1">
    <property type="nucleotide sequence ID" value="NZ_CCEJ010000013.1"/>
</dbReference>